<reference evidence="1" key="1">
    <citation type="journal article" date="2019" name="Environ. Microbiol.">
        <title>Fungal ecological strategies reflected in gene transcription - a case study of two litter decomposers.</title>
        <authorList>
            <person name="Barbi F."/>
            <person name="Kohler A."/>
            <person name="Barry K."/>
            <person name="Baskaran P."/>
            <person name="Daum C."/>
            <person name="Fauchery L."/>
            <person name="Ihrmark K."/>
            <person name="Kuo A."/>
            <person name="LaButti K."/>
            <person name="Lipzen A."/>
            <person name="Morin E."/>
            <person name="Grigoriev I.V."/>
            <person name="Henrissat B."/>
            <person name="Lindahl B."/>
            <person name="Martin F."/>
        </authorList>
    </citation>
    <scope>NUCLEOTIDE SEQUENCE</scope>
    <source>
        <strain evidence="1">JB14</strain>
    </source>
</reference>
<evidence type="ECO:0000313" key="2">
    <source>
        <dbReference type="Proteomes" id="UP000799118"/>
    </source>
</evidence>
<accession>A0A6A4I690</accession>
<dbReference type="OrthoDB" id="2945048at2759"/>
<dbReference type="AlphaFoldDB" id="A0A6A4I690"/>
<evidence type="ECO:0008006" key="3">
    <source>
        <dbReference type="Google" id="ProtNLM"/>
    </source>
</evidence>
<keyword evidence="2" id="KW-1185">Reference proteome</keyword>
<dbReference type="EMBL" id="ML769418">
    <property type="protein sequence ID" value="KAE9404275.1"/>
    <property type="molecule type" value="Genomic_DNA"/>
</dbReference>
<sequence length="219" mass="25381">MDHWAQHKAHCKLIKAERKCLTAESGLKDPLSDLLKWMQYYDAVLKNCAVASFEMKQFHREHLEKTVFMVRLSHRRDPSLPIQDRFSVINVSTQCRESLPLTSHLYFDLRQRAKFVEIGKQEYGENYYGTGLYVVQAECGQDSLAIMEKFLSIDKHTANAKVLRKEWWLLFREYVKASSKLRFCCGRVGGVCCCGGWTHPTNETEKDFQATMRDLNSSG</sequence>
<proteinExistence type="predicted"/>
<gene>
    <name evidence="1" type="ORF">BT96DRAFT_1016474</name>
</gene>
<name>A0A6A4I690_9AGAR</name>
<protein>
    <recommendedName>
        <fullName evidence="3">MYND-type domain-containing protein</fullName>
    </recommendedName>
</protein>
<evidence type="ECO:0000313" key="1">
    <source>
        <dbReference type="EMBL" id="KAE9404275.1"/>
    </source>
</evidence>
<organism evidence="1 2">
    <name type="scientific">Gymnopus androsaceus JB14</name>
    <dbReference type="NCBI Taxonomy" id="1447944"/>
    <lineage>
        <taxon>Eukaryota</taxon>
        <taxon>Fungi</taxon>
        <taxon>Dikarya</taxon>
        <taxon>Basidiomycota</taxon>
        <taxon>Agaricomycotina</taxon>
        <taxon>Agaricomycetes</taxon>
        <taxon>Agaricomycetidae</taxon>
        <taxon>Agaricales</taxon>
        <taxon>Marasmiineae</taxon>
        <taxon>Omphalotaceae</taxon>
        <taxon>Gymnopus</taxon>
    </lineage>
</organism>
<dbReference type="Proteomes" id="UP000799118">
    <property type="component" value="Unassembled WGS sequence"/>
</dbReference>